<dbReference type="GO" id="GO:0004497">
    <property type="term" value="F:monooxygenase activity"/>
    <property type="evidence" value="ECO:0007669"/>
    <property type="project" value="UniProtKB-KW"/>
</dbReference>
<dbReference type="PRINTS" id="PR00463">
    <property type="entry name" value="EP450I"/>
</dbReference>
<keyword evidence="9 14" id="KW-0560">Oxidoreductase</keyword>
<organism evidence="15 16">
    <name type="scientific">Phanerochaete carnosa (strain HHB-10118-sp)</name>
    <name type="common">White-rot fungus</name>
    <name type="synonym">Peniophora carnosa</name>
    <dbReference type="NCBI Taxonomy" id="650164"/>
    <lineage>
        <taxon>Eukaryota</taxon>
        <taxon>Fungi</taxon>
        <taxon>Dikarya</taxon>
        <taxon>Basidiomycota</taxon>
        <taxon>Agaricomycotina</taxon>
        <taxon>Agaricomycetes</taxon>
        <taxon>Polyporales</taxon>
        <taxon>Phanerochaetaceae</taxon>
        <taxon>Phanerochaete</taxon>
    </lineage>
</organism>
<comment type="pathway">
    <text evidence="3">Secondary metabolite biosynthesis.</text>
</comment>
<dbReference type="SUPFAM" id="SSF48264">
    <property type="entry name" value="Cytochrome P450"/>
    <property type="match status" value="1"/>
</dbReference>
<dbReference type="InParanoid" id="K5UXY0"/>
<gene>
    <name evidence="15" type="ORF">PHACADRAFT_208502</name>
</gene>
<dbReference type="AlphaFoldDB" id="K5UXY0"/>
<dbReference type="InterPro" id="IPR017972">
    <property type="entry name" value="Cyt_P450_CS"/>
</dbReference>
<keyword evidence="5 13" id="KW-0349">Heme</keyword>
<proteinExistence type="inferred from homology"/>
<dbReference type="RefSeq" id="XP_007395310.1">
    <property type="nucleotide sequence ID" value="XM_007395248.1"/>
</dbReference>
<evidence type="ECO:0000256" key="13">
    <source>
        <dbReference type="PIRSR" id="PIRSR602401-1"/>
    </source>
</evidence>
<evidence type="ECO:0000256" key="12">
    <source>
        <dbReference type="ARBA" id="ARBA00023136"/>
    </source>
</evidence>
<reference evidence="15 16" key="1">
    <citation type="journal article" date="2012" name="BMC Genomics">
        <title>Comparative genomics of the white-rot fungi, Phanerochaete carnosa and P. chrysosporium, to elucidate the genetic basis of the distinct wood types they colonize.</title>
        <authorList>
            <person name="Suzuki H."/>
            <person name="MacDonald J."/>
            <person name="Syed K."/>
            <person name="Salamov A."/>
            <person name="Hori C."/>
            <person name="Aerts A."/>
            <person name="Henrissat B."/>
            <person name="Wiebenga A."/>
            <person name="vanKuyk P.A."/>
            <person name="Barry K."/>
            <person name="Lindquist E."/>
            <person name="LaButti K."/>
            <person name="Lapidus A."/>
            <person name="Lucas S."/>
            <person name="Coutinho P."/>
            <person name="Gong Y."/>
            <person name="Samejima M."/>
            <person name="Mahadevan R."/>
            <person name="Abou-Zaid M."/>
            <person name="de Vries R.P."/>
            <person name="Igarashi K."/>
            <person name="Yadav J.S."/>
            <person name="Grigoriev I.V."/>
            <person name="Master E.R."/>
        </authorList>
    </citation>
    <scope>NUCLEOTIDE SEQUENCE [LARGE SCALE GENOMIC DNA]</scope>
    <source>
        <strain evidence="15 16">HHB-10118-sp</strain>
    </source>
</reference>
<dbReference type="InterPro" id="IPR050364">
    <property type="entry name" value="Cytochrome_P450_fung"/>
</dbReference>
<dbReference type="EMBL" id="JH930472">
    <property type="protein sequence ID" value="EKM54961.1"/>
    <property type="molecule type" value="Genomic_DNA"/>
</dbReference>
<dbReference type="Proteomes" id="UP000008370">
    <property type="component" value="Unassembled WGS sequence"/>
</dbReference>
<evidence type="ECO:0000256" key="7">
    <source>
        <dbReference type="ARBA" id="ARBA00022723"/>
    </source>
</evidence>
<name>K5UXY0_PHACS</name>
<evidence type="ECO:0000256" key="14">
    <source>
        <dbReference type="RuleBase" id="RU000461"/>
    </source>
</evidence>
<evidence type="ECO:0000256" key="9">
    <source>
        <dbReference type="ARBA" id="ARBA00023002"/>
    </source>
</evidence>
<dbReference type="HOGENOM" id="CLU_001570_20_2_1"/>
<dbReference type="GO" id="GO:0020037">
    <property type="term" value="F:heme binding"/>
    <property type="evidence" value="ECO:0007669"/>
    <property type="project" value="InterPro"/>
</dbReference>
<evidence type="ECO:0000256" key="3">
    <source>
        <dbReference type="ARBA" id="ARBA00005179"/>
    </source>
</evidence>
<dbReference type="InterPro" id="IPR036396">
    <property type="entry name" value="Cyt_P450_sf"/>
</dbReference>
<keyword evidence="11 14" id="KW-0503">Monooxygenase</keyword>
<evidence type="ECO:0000256" key="11">
    <source>
        <dbReference type="ARBA" id="ARBA00023033"/>
    </source>
</evidence>
<keyword evidence="8" id="KW-1133">Transmembrane helix</keyword>
<evidence type="ECO:0000313" key="16">
    <source>
        <dbReference type="Proteomes" id="UP000008370"/>
    </source>
</evidence>
<evidence type="ECO:0008006" key="17">
    <source>
        <dbReference type="Google" id="ProtNLM"/>
    </source>
</evidence>
<keyword evidence="6" id="KW-0812">Transmembrane</keyword>
<comment type="similarity">
    <text evidence="4 14">Belongs to the cytochrome P450 family.</text>
</comment>
<dbReference type="InterPro" id="IPR001128">
    <property type="entry name" value="Cyt_P450"/>
</dbReference>
<evidence type="ECO:0000256" key="8">
    <source>
        <dbReference type="ARBA" id="ARBA00022989"/>
    </source>
</evidence>
<sequence>MRSAKVGSQTTRTTMLCHTYTHSCTTDDIYEEYLIPEGSIVVANIHAILHDPTAYPDPSTFNPERLLCRTPDGELALDPNVPDLLHAAFGFGRRICPGRFMAYQSIWLTLASFLCAFRIERAKDERGVPIDPGGEYDWGFTNCPKPFQCMIRSRTEEYETLIMRAARDEE</sequence>
<dbReference type="PROSITE" id="PS00086">
    <property type="entry name" value="CYTOCHROME_P450"/>
    <property type="match status" value="1"/>
</dbReference>
<evidence type="ECO:0000313" key="15">
    <source>
        <dbReference type="EMBL" id="EKM54961.1"/>
    </source>
</evidence>
<dbReference type="PANTHER" id="PTHR46300">
    <property type="entry name" value="P450, PUTATIVE (EUROFUNG)-RELATED-RELATED"/>
    <property type="match status" value="1"/>
</dbReference>
<dbReference type="Pfam" id="PF00067">
    <property type="entry name" value="p450"/>
    <property type="match status" value="1"/>
</dbReference>
<accession>K5UXY0</accession>
<dbReference type="GeneID" id="18912755"/>
<dbReference type="OrthoDB" id="3934656at2759"/>
<evidence type="ECO:0000256" key="6">
    <source>
        <dbReference type="ARBA" id="ARBA00022692"/>
    </source>
</evidence>
<keyword evidence="12" id="KW-0472">Membrane</keyword>
<evidence type="ECO:0000256" key="5">
    <source>
        <dbReference type="ARBA" id="ARBA00022617"/>
    </source>
</evidence>
<dbReference type="GO" id="GO:0005506">
    <property type="term" value="F:iron ion binding"/>
    <property type="evidence" value="ECO:0007669"/>
    <property type="project" value="InterPro"/>
</dbReference>
<comment type="cofactor">
    <cofactor evidence="1 13">
        <name>heme</name>
        <dbReference type="ChEBI" id="CHEBI:30413"/>
    </cofactor>
</comment>
<keyword evidence="16" id="KW-1185">Reference proteome</keyword>
<evidence type="ECO:0000256" key="10">
    <source>
        <dbReference type="ARBA" id="ARBA00023004"/>
    </source>
</evidence>
<protein>
    <recommendedName>
        <fullName evidence="17">Cytochrome P450</fullName>
    </recommendedName>
</protein>
<dbReference type="GO" id="GO:0016020">
    <property type="term" value="C:membrane"/>
    <property type="evidence" value="ECO:0007669"/>
    <property type="project" value="UniProtKB-SubCell"/>
</dbReference>
<evidence type="ECO:0000256" key="4">
    <source>
        <dbReference type="ARBA" id="ARBA00010617"/>
    </source>
</evidence>
<evidence type="ECO:0000256" key="1">
    <source>
        <dbReference type="ARBA" id="ARBA00001971"/>
    </source>
</evidence>
<evidence type="ECO:0000256" key="2">
    <source>
        <dbReference type="ARBA" id="ARBA00004167"/>
    </source>
</evidence>
<keyword evidence="10 13" id="KW-0408">Iron</keyword>
<dbReference type="STRING" id="650164.K5UXY0"/>
<feature type="binding site" description="axial binding residue" evidence="13">
    <location>
        <position position="96"/>
    </location>
    <ligand>
        <name>heme</name>
        <dbReference type="ChEBI" id="CHEBI:30413"/>
    </ligand>
    <ligandPart>
        <name>Fe</name>
        <dbReference type="ChEBI" id="CHEBI:18248"/>
    </ligandPart>
</feature>
<dbReference type="KEGG" id="pco:PHACADRAFT_208502"/>
<dbReference type="Gene3D" id="1.10.630.10">
    <property type="entry name" value="Cytochrome P450"/>
    <property type="match status" value="1"/>
</dbReference>
<dbReference type="GO" id="GO:0016705">
    <property type="term" value="F:oxidoreductase activity, acting on paired donors, with incorporation or reduction of molecular oxygen"/>
    <property type="evidence" value="ECO:0007669"/>
    <property type="project" value="InterPro"/>
</dbReference>
<comment type="subcellular location">
    <subcellularLocation>
        <location evidence="2">Membrane</location>
        <topology evidence="2">Single-pass membrane protein</topology>
    </subcellularLocation>
</comment>
<dbReference type="PANTHER" id="PTHR46300:SF7">
    <property type="entry name" value="P450, PUTATIVE (EUROFUNG)-RELATED"/>
    <property type="match status" value="1"/>
</dbReference>
<keyword evidence="7 13" id="KW-0479">Metal-binding</keyword>
<dbReference type="InterPro" id="IPR002401">
    <property type="entry name" value="Cyt_P450_E_grp-I"/>
</dbReference>